<dbReference type="Pfam" id="PF00534">
    <property type="entry name" value="Glycos_transf_1"/>
    <property type="match status" value="1"/>
</dbReference>
<keyword evidence="3 5" id="KW-0808">Transferase</keyword>
<evidence type="ECO:0000256" key="1">
    <source>
        <dbReference type="ARBA" id="ARBA00009481"/>
    </source>
</evidence>
<evidence type="ECO:0000256" key="3">
    <source>
        <dbReference type="ARBA" id="ARBA00022679"/>
    </source>
</evidence>
<dbReference type="InterPro" id="IPR001296">
    <property type="entry name" value="Glyco_trans_1"/>
</dbReference>
<evidence type="ECO:0000313" key="6">
    <source>
        <dbReference type="Proteomes" id="UP000317421"/>
    </source>
</evidence>
<gene>
    <name evidence="5" type="primary">mshA_1</name>
    <name evidence="5" type="ORF">Pla108_04280</name>
</gene>
<dbReference type="AlphaFoldDB" id="A0A5C6AIP3"/>
<keyword evidence="2 5" id="KW-0328">Glycosyltransferase</keyword>
<evidence type="ECO:0000256" key="2">
    <source>
        <dbReference type="ARBA" id="ARBA00022676"/>
    </source>
</evidence>
<dbReference type="GO" id="GO:0102710">
    <property type="term" value="F:D-inositol-3-phosphate glycosyltransferase activity"/>
    <property type="evidence" value="ECO:0007669"/>
    <property type="project" value="UniProtKB-EC"/>
</dbReference>
<proteinExistence type="inferred from homology"/>
<name>A0A5C6AIP3_9BACT</name>
<dbReference type="PANTHER" id="PTHR12526:SF640">
    <property type="entry name" value="COLANIC ACID BIOSYNTHESIS GLYCOSYLTRANSFERASE WCAL-RELATED"/>
    <property type="match status" value="1"/>
</dbReference>
<accession>A0A5C6AIP3</accession>
<dbReference type="SUPFAM" id="SSF53756">
    <property type="entry name" value="UDP-Glycosyltransferase/glycogen phosphorylase"/>
    <property type="match status" value="1"/>
</dbReference>
<dbReference type="CDD" id="cd03801">
    <property type="entry name" value="GT4_PimA-like"/>
    <property type="match status" value="1"/>
</dbReference>
<dbReference type="EC" id="2.4.1.250" evidence="5"/>
<comment type="similarity">
    <text evidence="1">Belongs to the glycosyltransferase group 1 family. Glycosyltransferase 4 subfamily.</text>
</comment>
<dbReference type="OrthoDB" id="283384at2"/>
<organism evidence="5 6">
    <name type="scientific">Botrimarina colliarenosi</name>
    <dbReference type="NCBI Taxonomy" id="2528001"/>
    <lineage>
        <taxon>Bacteria</taxon>
        <taxon>Pseudomonadati</taxon>
        <taxon>Planctomycetota</taxon>
        <taxon>Planctomycetia</taxon>
        <taxon>Pirellulales</taxon>
        <taxon>Lacipirellulaceae</taxon>
        <taxon>Botrimarina</taxon>
    </lineage>
</organism>
<dbReference type="EMBL" id="SJPR01000001">
    <property type="protein sequence ID" value="TWT99489.1"/>
    <property type="molecule type" value="Genomic_DNA"/>
</dbReference>
<reference evidence="5 6" key="1">
    <citation type="submission" date="2019-02" db="EMBL/GenBank/DDBJ databases">
        <title>Deep-cultivation of Planctomycetes and their phenomic and genomic characterization uncovers novel biology.</title>
        <authorList>
            <person name="Wiegand S."/>
            <person name="Jogler M."/>
            <person name="Boedeker C."/>
            <person name="Pinto D."/>
            <person name="Vollmers J."/>
            <person name="Rivas-Marin E."/>
            <person name="Kohn T."/>
            <person name="Peeters S.H."/>
            <person name="Heuer A."/>
            <person name="Rast P."/>
            <person name="Oberbeckmann S."/>
            <person name="Bunk B."/>
            <person name="Jeske O."/>
            <person name="Meyerdierks A."/>
            <person name="Storesund J.E."/>
            <person name="Kallscheuer N."/>
            <person name="Luecker S."/>
            <person name="Lage O.M."/>
            <person name="Pohl T."/>
            <person name="Merkel B.J."/>
            <person name="Hornburger P."/>
            <person name="Mueller R.-W."/>
            <person name="Bruemmer F."/>
            <person name="Labrenz M."/>
            <person name="Spormann A.M."/>
            <person name="Op Den Camp H."/>
            <person name="Overmann J."/>
            <person name="Amann R."/>
            <person name="Jetten M.S.M."/>
            <person name="Mascher T."/>
            <person name="Medema M.H."/>
            <person name="Devos D.P."/>
            <person name="Kaster A.-K."/>
            <person name="Ovreas L."/>
            <person name="Rohde M."/>
            <person name="Galperin M.Y."/>
            <person name="Jogler C."/>
        </authorList>
    </citation>
    <scope>NUCLEOTIDE SEQUENCE [LARGE SCALE GENOMIC DNA]</scope>
    <source>
        <strain evidence="5 6">Pla108</strain>
    </source>
</reference>
<dbReference type="Proteomes" id="UP000317421">
    <property type="component" value="Unassembled WGS sequence"/>
</dbReference>
<comment type="caution">
    <text evidence="5">The sequence shown here is derived from an EMBL/GenBank/DDBJ whole genome shotgun (WGS) entry which is preliminary data.</text>
</comment>
<evidence type="ECO:0000313" key="5">
    <source>
        <dbReference type="EMBL" id="TWT99489.1"/>
    </source>
</evidence>
<dbReference type="RefSeq" id="WP_146442284.1">
    <property type="nucleotide sequence ID" value="NZ_SJPR01000001.1"/>
</dbReference>
<dbReference type="Gene3D" id="3.40.50.2000">
    <property type="entry name" value="Glycogen Phosphorylase B"/>
    <property type="match status" value="2"/>
</dbReference>
<evidence type="ECO:0000259" key="4">
    <source>
        <dbReference type="Pfam" id="PF00534"/>
    </source>
</evidence>
<feature type="domain" description="Glycosyl transferase family 1" evidence="4">
    <location>
        <begin position="162"/>
        <end position="306"/>
    </location>
</feature>
<keyword evidence="6" id="KW-1185">Reference proteome</keyword>
<sequence length="345" mass="39903">MRVTFLVYRLDRSRLFTTEFYRQDIEILRSLGHEVTIATKLREVPRDTDVVFLWWWNWLWLVGPVLKARGLPICVTGSLEPDLYEKRSWMYRSLVRYGMRYADRSVFVSRYMIDRLRTMMRLRDPLLCPHIVMDEYQLGSKGNHRSLPNIIFNVAWKKKANVRRKMQLELIRAFRLIADDVPEARLVLAGEPVDGQESMVQLCDQLGLSDRVDFLGKISKEVKIDLMQNCGVYFQCSRHEGFGLAIAEAMACGAPVVVNRKTAIPEVVGDCGYYVDDETPESIAKTLLQALRNQEKSRRLGIAAAERVNREFRFARRKAFLGDVLDGMVKCTDNAIYAREPRRAA</sequence>
<dbReference type="PANTHER" id="PTHR12526">
    <property type="entry name" value="GLYCOSYLTRANSFERASE"/>
    <property type="match status" value="1"/>
</dbReference>
<protein>
    <submittedName>
        <fullName evidence="5">D-inositol 3-phosphate glycosyltransferase</fullName>
        <ecNumber evidence="5">2.4.1.250</ecNumber>
    </submittedName>
</protein>